<dbReference type="EMBL" id="JBHSFP010000002">
    <property type="protein sequence ID" value="MFC4530215.1"/>
    <property type="molecule type" value="Genomic_DNA"/>
</dbReference>
<comment type="caution">
    <text evidence="1">The sequence shown here is derived from an EMBL/GenBank/DDBJ whole genome shotgun (WGS) entry which is preliminary data.</text>
</comment>
<dbReference type="Proteomes" id="UP001596004">
    <property type="component" value="Unassembled WGS sequence"/>
</dbReference>
<evidence type="ECO:0000313" key="1">
    <source>
        <dbReference type="EMBL" id="MFC4530215.1"/>
    </source>
</evidence>
<evidence type="ECO:0008006" key="3">
    <source>
        <dbReference type="Google" id="ProtNLM"/>
    </source>
</evidence>
<accession>A0ABV9CBL6</accession>
<dbReference type="RefSeq" id="WP_380837765.1">
    <property type="nucleotide sequence ID" value="NZ_JBHSFP010000002.1"/>
</dbReference>
<gene>
    <name evidence="1" type="ORF">ACFO60_05535</name>
</gene>
<name>A0ABV9CBL6_9ACTN</name>
<sequence>MAAVIGIALAIGAVCLQTFVMTADEKAAPLTVSGGKGEILASDHFSARLEQIEFARSVRVKRTYTTDEVATDQIFLVVKVGATTPRRPIKLVPYLVTADGLRFNATDKINETATLTDKWIQTGWWRSGLCFFEIPPGKVAGARVVVTEQQVNSLYDDQYLPEVSLDLGLDQARAREAMNAAKDVYEASGR</sequence>
<evidence type="ECO:0000313" key="2">
    <source>
        <dbReference type="Proteomes" id="UP001596004"/>
    </source>
</evidence>
<proteinExistence type="predicted"/>
<reference evidence="2" key="1">
    <citation type="journal article" date="2019" name="Int. J. Syst. Evol. Microbiol.">
        <title>The Global Catalogue of Microorganisms (GCM) 10K type strain sequencing project: providing services to taxonomists for standard genome sequencing and annotation.</title>
        <authorList>
            <consortium name="The Broad Institute Genomics Platform"/>
            <consortium name="The Broad Institute Genome Sequencing Center for Infectious Disease"/>
            <person name="Wu L."/>
            <person name="Ma J."/>
        </authorList>
    </citation>
    <scope>NUCLEOTIDE SEQUENCE [LARGE SCALE GENOMIC DNA]</scope>
    <source>
        <strain evidence="2">CGMCC 4.7132</strain>
    </source>
</reference>
<organism evidence="1 2">
    <name type="scientific">Sphaerisporangium dianthi</name>
    <dbReference type="NCBI Taxonomy" id="1436120"/>
    <lineage>
        <taxon>Bacteria</taxon>
        <taxon>Bacillati</taxon>
        <taxon>Actinomycetota</taxon>
        <taxon>Actinomycetes</taxon>
        <taxon>Streptosporangiales</taxon>
        <taxon>Streptosporangiaceae</taxon>
        <taxon>Sphaerisporangium</taxon>
    </lineage>
</organism>
<keyword evidence="2" id="KW-1185">Reference proteome</keyword>
<protein>
    <recommendedName>
        <fullName evidence="3">DUF4352 domain-containing protein</fullName>
    </recommendedName>
</protein>